<dbReference type="Gene3D" id="3.30.710.10">
    <property type="entry name" value="Potassium Channel Kv1.1, Chain A"/>
    <property type="match status" value="1"/>
</dbReference>
<dbReference type="InterPro" id="IPR045068">
    <property type="entry name" value="BACURD1-3"/>
</dbReference>
<sequence>MSYKLNQILNDQERLNAITASLESLNKYISNDIKSIKDEVDKLEKRKLELLEIKIVMDVSLIPEIIILNVGGMKYHTTKTILKSIPGTYFDLMLSGQVICKPMANKPDTYFIDRDGTHFRYILDILKEGKISKPLPKSIRLEILDALQFYKMNLIFYPSSKIIDKDTFDLFNKWISNEPIYYVLLFTKGNDTSKNEFPISSFHSECDDKGPTITVIETTDGDVFGGYNSQSWDSSGISYYSIQWSGDDKCFIFTLVNKHGIKPTKYLPNTKDQNYIVNYRGSGPAFGKGDIFIDQKESHQFFPSSYIDTTGKGKSTLSPERLFSIKTIEIYQCVNKLQFE</sequence>
<dbReference type="SMART" id="SM00584">
    <property type="entry name" value="TLDc"/>
    <property type="match status" value="1"/>
</dbReference>
<name>A0A8J4PL71_9MYCE</name>
<protein>
    <recommendedName>
        <fullName evidence="6">TLDc domain-containing protein</fullName>
    </recommendedName>
</protein>
<dbReference type="PANTHER" id="PTHR11145:SF8">
    <property type="entry name" value="RE57120P"/>
    <property type="match status" value="1"/>
</dbReference>
<dbReference type="Proteomes" id="UP000695562">
    <property type="component" value="Unassembled WGS sequence"/>
</dbReference>
<dbReference type="AlphaFoldDB" id="A0A8J4PL71"/>
<dbReference type="PROSITE" id="PS50097">
    <property type="entry name" value="BTB"/>
    <property type="match status" value="1"/>
</dbReference>
<comment type="caution">
    <text evidence="4">The sequence shown here is derived from an EMBL/GenBank/DDBJ whole genome shotgun (WGS) entry which is preliminary data.</text>
</comment>
<dbReference type="OrthoDB" id="2414723at2759"/>
<dbReference type="Pfam" id="PF07534">
    <property type="entry name" value="TLD"/>
    <property type="match status" value="1"/>
</dbReference>
<dbReference type="SMART" id="SM00225">
    <property type="entry name" value="BTB"/>
    <property type="match status" value="1"/>
</dbReference>
<evidence type="ECO:0000259" key="2">
    <source>
        <dbReference type="PROSITE" id="PS50097"/>
    </source>
</evidence>
<dbReference type="PROSITE" id="PS51886">
    <property type="entry name" value="TLDC"/>
    <property type="match status" value="1"/>
</dbReference>
<evidence type="ECO:0000259" key="3">
    <source>
        <dbReference type="PROSITE" id="PS51886"/>
    </source>
</evidence>
<dbReference type="InterPro" id="IPR003131">
    <property type="entry name" value="T1-type_BTB"/>
</dbReference>
<dbReference type="Pfam" id="PF02214">
    <property type="entry name" value="BTB_2"/>
    <property type="match status" value="1"/>
</dbReference>
<dbReference type="PANTHER" id="PTHR11145">
    <property type="entry name" value="BTB/POZ DOMAIN-CONTAINING ADAPTER FOR CUL3-MEDIATED RHOA DEGRADATION PROTEIN FAMILY MEMBER"/>
    <property type="match status" value="1"/>
</dbReference>
<dbReference type="InterPro" id="IPR000210">
    <property type="entry name" value="BTB/POZ_dom"/>
</dbReference>
<evidence type="ECO:0008006" key="6">
    <source>
        <dbReference type="Google" id="ProtNLM"/>
    </source>
</evidence>
<dbReference type="EMBL" id="AJWJ01000757">
    <property type="protein sequence ID" value="KAF2069067.1"/>
    <property type="molecule type" value="Genomic_DNA"/>
</dbReference>
<evidence type="ECO:0000313" key="4">
    <source>
        <dbReference type="EMBL" id="KAF2069067.1"/>
    </source>
</evidence>
<reference evidence="4" key="1">
    <citation type="submission" date="2020-01" db="EMBL/GenBank/DDBJ databases">
        <title>Development of genomics and gene disruption for Polysphondylium violaceum indicates a role for the polyketide synthase stlB in stalk morphogenesis.</title>
        <authorList>
            <person name="Narita B."/>
            <person name="Kawabe Y."/>
            <person name="Kin K."/>
            <person name="Saito T."/>
            <person name="Gibbs R."/>
            <person name="Kuspa A."/>
            <person name="Muzny D."/>
            <person name="Queller D."/>
            <person name="Richards S."/>
            <person name="Strassman J."/>
            <person name="Sucgang R."/>
            <person name="Worley K."/>
            <person name="Schaap P."/>
        </authorList>
    </citation>
    <scope>NUCLEOTIDE SEQUENCE</scope>
    <source>
        <strain evidence="4">QSvi11</strain>
    </source>
</reference>
<organism evidence="4 5">
    <name type="scientific">Polysphondylium violaceum</name>
    <dbReference type="NCBI Taxonomy" id="133409"/>
    <lineage>
        <taxon>Eukaryota</taxon>
        <taxon>Amoebozoa</taxon>
        <taxon>Evosea</taxon>
        <taxon>Eumycetozoa</taxon>
        <taxon>Dictyostelia</taxon>
        <taxon>Dictyosteliales</taxon>
        <taxon>Dictyosteliaceae</taxon>
        <taxon>Polysphondylium</taxon>
    </lineage>
</organism>
<evidence type="ECO:0000313" key="5">
    <source>
        <dbReference type="Proteomes" id="UP000695562"/>
    </source>
</evidence>
<dbReference type="InterPro" id="IPR011333">
    <property type="entry name" value="SKP1/BTB/POZ_sf"/>
</dbReference>
<proteinExistence type="predicted"/>
<feature type="domain" description="TLDc" evidence="3">
    <location>
        <begin position="161"/>
        <end position="334"/>
    </location>
</feature>
<keyword evidence="5" id="KW-1185">Reference proteome</keyword>
<dbReference type="CDD" id="cd18316">
    <property type="entry name" value="BTB_POZ_KCTD-like"/>
    <property type="match status" value="1"/>
</dbReference>
<dbReference type="InterPro" id="IPR006571">
    <property type="entry name" value="TLDc_dom"/>
</dbReference>
<keyword evidence="1" id="KW-0175">Coiled coil</keyword>
<accession>A0A8J4PL71</accession>
<dbReference type="SUPFAM" id="SSF54695">
    <property type="entry name" value="POZ domain"/>
    <property type="match status" value="1"/>
</dbReference>
<feature type="coiled-coil region" evidence="1">
    <location>
        <begin position="26"/>
        <end position="53"/>
    </location>
</feature>
<gene>
    <name evidence="4" type="ORF">CYY_009614</name>
</gene>
<evidence type="ECO:0000256" key="1">
    <source>
        <dbReference type="SAM" id="Coils"/>
    </source>
</evidence>
<dbReference type="GO" id="GO:0051260">
    <property type="term" value="P:protein homooligomerization"/>
    <property type="evidence" value="ECO:0007669"/>
    <property type="project" value="InterPro"/>
</dbReference>
<feature type="domain" description="BTB" evidence="2">
    <location>
        <begin position="57"/>
        <end position="135"/>
    </location>
</feature>